<dbReference type="STRING" id="1720063.SAMN05216217_11347"/>
<evidence type="ECO:0000256" key="3">
    <source>
        <dbReference type="ARBA" id="ARBA00023163"/>
    </source>
</evidence>
<keyword evidence="3 4" id="KW-0804">Transcription</keyword>
<organism evidence="6 7">
    <name type="scientific">Halopseudomonas yangmingensis</name>
    <dbReference type="NCBI Taxonomy" id="1720063"/>
    <lineage>
        <taxon>Bacteria</taxon>
        <taxon>Pseudomonadati</taxon>
        <taxon>Pseudomonadota</taxon>
        <taxon>Gammaproteobacteria</taxon>
        <taxon>Pseudomonadales</taxon>
        <taxon>Pseudomonadaceae</taxon>
        <taxon>Halopseudomonas</taxon>
    </lineage>
</organism>
<feature type="domain" description="NusG-like N-terminal" evidence="5">
    <location>
        <begin position="8"/>
        <end position="107"/>
    </location>
</feature>
<dbReference type="Proteomes" id="UP000243629">
    <property type="component" value="Unassembled WGS sequence"/>
</dbReference>
<protein>
    <recommendedName>
        <fullName evidence="4">Transcription antitermination protein RfaH</fullName>
    </recommendedName>
</protein>
<comment type="similarity">
    <text evidence="4">Belongs to the RfaH family.</text>
</comment>
<gene>
    <name evidence="4" type="primary">rfaH</name>
    <name evidence="6" type="ORF">SAMN05216217_11347</name>
</gene>
<reference evidence="7" key="1">
    <citation type="submission" date="2016-10" db="EMBL/GenBank/DDBJ databases">
        <authorList>
            <person name="Varghese N."/>
            <person name="Submissions S."/>
        </authorList>
    </citation>
    <scope>NUCLEOTIDE SEQUENCE [LARGE SCALE GENOMIC DNA]</scope>
    <source>
        <strain evidence="7">DSM 24213</strain>
    </source>
</reference>
<evidence type="ECO:0000313" key="7">
    <source>
        <dbReference type="Proteomes" id="UP000243629"/>
    </source>
</evidence>
<dbReference type="GO" id="GO:0003677">
    <property type="term" value="F:DNA binding"/>
    <property type="evidence" value="ECO:0007669"/>
    <property type="project" value="UniProtKB-UniRule"/>
</dbReference>
<dbReference type="InterPro" id="IPR008991">
    <property type="entry name" value="Translation_prot_SH3-like_sf"/>
</dbReference>
<dbReference type="Gene3D" id="3.30.70.940">
    <property type="entry name" value="NusG, N-terminal domain"/>
    <property type="match status" value="1"/>
</dbReference>
<sequence>MPVTDTSESEWYLVQCKPRQDERAELNLANQSLLCFRPLHKVERIRHGKRVLLDEPLFPGYLFVSLRKDDPCWATIRSTRGVNRLVSFAGQPARVDDSIIQSIHQRLQPQVKPAFQAGQRVRITEGPFRELEAIFLRADGSERAILLLSLLQRQHQLRLPWQAIAKH</sequence>
<evidence type="ECO:0000256" key="2">
    <source>
        <dbReference type="ARBA" id="ARBA00023015"/>
    </source>
</evidence>
<dbReference type="SMART" id="SM00738">
    <property type="entry name" value="NGN"/>
    <property type="match status" value="1"/>
</dbReference>
<dbReference type="CDD" id="cd06091">
    <property type="entry name" value="KOW_NusG"/>
    <property type="match status" value="1"/>
</dbReference>
<keyword evidence="7" id="KW-1185">Reference proteome</keyword>
<proteinExistence type="inferred from homology"/>
<dbReference type="SUPFAM" id="SSF82679">
    <property type="entry name" value="N-utilization substance G protein NusG, N-terminal domain"/>
    <property type="match status" value="1"/>
</dbReference>
<keyword evidence="2 4" id="KW-0805">Transcription regulation</keyword>
<dbReference type="PANTHER" id="PTHR30265:SF7">
    <property type="entry name" value="TRANSCRIPTION ANTITERMINATION PROTEIN RFAH"/>
    <property type="match status" value="1"/>
</dbReference>
<keyword evidence="1 4" id="KW-0889">Transcription antitermination</keyword>
<dbReference type="HAMAP" id="MF_00951">
    <property type="entry name" value="RfaH"/>
    <property type="match status" value="1"/>
</dbReference>
<dbReference type="InterPro" id="IPR036735">
    <property type="entry name" value="NGN_dom_sf"/>
</dbReference>
<evidence type="ECO:0000256" key="1">
    <source>
        <dbReference type="ARBA" id="ARBA00022814"/>
    </source>
</evidence>
<dbReference type="SUPFAM" id="SSF50104">
    <property type="entry name" value="Translation proteins SH3-like domain"/>
    <property type="match status" value="1"/>
</dbReference>
<dbReference type="Pfam" id="PF02357">
    <property type="entry name" value="NusG"/>
    <property type="match status" value="1"/>
</dbReference>
<dbReference type="NCBIfam" id="NF006534">
    <property type="entry name" value="PRK09014.1"/>
    <property type="match status" value="1"/>
</dbReference>
<keyword evidence="4" id="KW-0238">DNA-binding</keyword>
<dbReference type="AlphaFoldDB" id="A0A1I4T831"/>
<name>A0A1I4T831_9GAMM</name>
<evidence type="ECO:0000256" key="4">
    <source>
        <dbReference type="HAMAP-Rule" id="MF_00951"/>
    </source>
</evidence>
<dbReference type="InterPro" id="IPR010215">
    <property type="entry name" value="Transcription_antiterm_RfaH"/>
</dbReference>
<dbReference type="InterPro" id="IPR006645">
    <property type="entry name" value="NGN-like_dom"/>
</dbReference>
<dbReference type="InterPro" id="IPR043425">
    <property type="entry name" value="NusG-like"/>
</dbReference>
<dbReference type="NCBIfam" id="TIGR01955">
    <property type="entry name" value="RfaH"/>
    <property type="match status" value="1"/>
</dbReference>
<comment type="function">
    <text evidence="4">Enhances distal genes transcription elongation in a specialized subset of operons that encode extracytoplasmic components.</text>
</comment>
<dbReference type="GO" id="GO:0005829">
    <property type="term" value="C:cytosol"/>
    <property type="evidence" value="ECO:0007669"/>
    <property type="project" value="TreeGrafter"/>
</dbReference>
<dbReference type="OrthoDB" id="9790639at2"/>
<dbReference type="GO" id="GO:0001073">
    <property type="term" value="F:transcription antitermination factor activity, DNA binding"/>
    <property type="evidence" value="ECO:0007669"/>
    <property type="project" value="UniProtKB-UniRule"/>
</dbReference>
<dbReference type="PANTHER" id="PTHR30265">
    <property type="entry name" value="RHO-INTERACTING TRANSCRIPTION TERMINATION FACTOR NUSG"/>
    <property type="match status" value="1"/>
</dbReference>
<dbReference type="GO" id="GO:0006354">
    <property type="term" value="P:DNA-templated transcription elongation"/>
    <property type="evidence" value="ECO:0007669"/>
    <property type="project" value="InterPro"/>
</dbReference>
<dbReference type="EMBL" id="FOUI01000013">
    <property type="protein sequence ID" value="SFM72720.1"/>
    <property type="molecule type" value="Genomic_DNA"/>
</dbReference>
<evidence type="ECO:0000313" key="6">
    <source>
        <dbReference type="EMBL" id="SFM72720.1"/>
    </source>
</evidence>
<evidence type="ECO:0000259" key="5">
    <source>
        <dbReference type="SMART" id="SM00738"/>
    </source>
</evidence>
<comment type="subunit">
    <text evidence="4">Interacts with both the nontemplate DNA and the RNA polymerase (RNAP).</text>
</comment>
<accession>A0A1I4T831</accession>
<dbReference type="CDD" id="cd09892">
    <property type="entry name" value="NGN_SP_RfaH"/>
    <property type="match status" value="1"/>
</dbReference>